<reference evidence="6" key="1">
    <citation type="journal article" date="2016" name="PLoS ONE">
        <title>Distinctive Architecture of the Chloroplast Genome in the Chlorodendrophycean Green Algae Scherffelia dubia and Tetraselmis sp. CCMP 881.</title>
        <authorList>
            <person name="Turmel M."/>
            <person name="de Cambiaire J.C."/>
            <person name="Otis C."/>
            <person name="Lemieux C."/>
        </authorList>
    </citation>
    <scope>NUCLEOTIDE SEQUENCE</scope>
</reference>
<sequence>MLIDNVKSFVLTEKSSRLREQHNRYTLDVDLKLTKPQIRQFVEKAFNVKVISVNTHRPPRKKRRLGASQGYKTQYKRAIITLRQNDTIDLFSGSINEFFIEN</sequence>
<dbReference type="InterPro" id="IPR013025">
    <property type="entry name" value="Ribosomal_uL23-like"/>
</dbReference>
<comment type="subunit">
    <text evidence="5">Part of the 50S ribosomal subunit.</text>
</comment>
<dbReference type="Pfam" id="PF00276">
    <property type="entry name" value="Ribosomal_L23"/>
    <property type="match status" value="1"/>
</dbReference>
<proteinExistence type="inferred from homology"/>
<evidence type="ECO:0000313" key="6">
    <source>
        <dbReference type="EMBL" id="AMP43320.1"/>
    </source>
</evidence>
<keyword evidence="5" id="KW-0699">rRNA-binding</keyword>
<name>A0A142BY28_9CHLO</name>
<dbReference type="GO" id="GO:0009507">
    <property type="term" value="C:chloroplast"/>
    <property type="evidence" value="ECO:0007669"/>
    <property type="project" value="UniProtKB-SubCell"/>
</dbReference>
<dbReference type="AlphaFoldDB" id="A0A142BY28"/>
<dbReference type="GO" id="GO:0003735">
    <property type="term" value="F:structural constituent of ribosome"/>
    <property type="evidence" value="ECO:0007669"/>
    <property type="project" value="InterPro"/>
</dbReference>
<dbReference type="GO" id="GO:0006412">
    <property type="term" value="P:translation"/>
    <property type="evidence" value="ECO:0007669"/>
    <property type="project" value="UniProtKB-UniRule"/>
</dbReference>
<evidence type="ECO:0000256" key="5">
    <source>
        <dbReference type="HAMAP-Rule" id="MF_01369"/>
    </source>
</evidence>
<protein>
    <recommendedName>
        <fullName evidence="4 5">Large ribosomal subunit protein uL23c</fullName>
    </recommendedName>
</protein>
<keyword evidence="6" id="KW-0934">Plastid</keyword>
<dbReference type="GO" id="GO:0019843">
    <property type="term" value="F:rRNA binding"/>
    <property type="evidence" value="ECO:0007669"/>
    <property type="project" value="UniProtKB-UniRule"/>
</dbReference>
<evidence type="ECO:0000256" key="1">
    <source>
        <dbReference type="ARBA" id="ARBA00006700"/>
    </source>
</evidence>
<gene>
    <name evidence="5 6" type="primary">rpl23</name>
</gene>
<geneLocation type="chloroplast" evidence="6"/>
<evidence type="ECO:0000256" key="4">
    <source>
        <dbReference type="ARBA" id="ARBA00035287"/>
    </source>
</evidence>
<keyword evidence="3 5" id="KW-0687">Ribonucleoprotein</keyword>
<comment type="function">
    <text evidence="5">Binds to 23S rRNA.</text>
</comment>
<evidence type="ECO:0000256" key="2">
    <source>
        <dbReference type="ARBA" id="ARBA00022980"/>
    </source>
</evidence>
<dbReference type="SUPFAM" id="SSF54189">
    <property type="entry name" value="Ribosomal proteins S24e, L23 and L15e"/>
    <property type="match status" value="1"/>
</dbReference>
<organism evidence="6">
    <name type="scientific">Tetraselmis sp. CCMP 881</name>
    <dbReference type="NCBI Taxonomy" id="1812852"/>
    <lineage>
        <taxon>Eukaryota</taxon>
        <taxon>Viridiplantae</taxon>
        <taxon>Chlorophyta</taxon>
        <taxon>core chlorophytes</taxon>
        <taxon>Chlorodendrophyceae</taxon>
        <taxon>Chlorodendrales</taxon>
        <taxon>Chlorodendraceae</taxon>
        <taxon>Tetraselmis</taxon>
    </lineage>
</organism>
<evidence type="ECO:0000256" key="3">
    <source>
        <dbReference type="ARBA" id="ARBA00023274"/>
    </source>
</evidence>
<dbReference type="PANTHER" id="PTHR11620">
    <property type="entry name" value="60S RIBOSOMAL PROTEIN L23A"/>
    <property type="match status" value="1"/>
</dbReference>
<keyword evidence="2 5" id="KW-0689">Ribosomal protein</keyword>
<accession>A0A142BY28</accession>
<dbReference type="HAMAP" id="MF_01369_B">
    <property type="entry name" value="Ribosomal_uL23_B"/>
    <property type="match status" value="1"/>
</dbReference>
<dbReference type="InterPro" id="IPR012677">
    <property type="entry name" value="Nucleotide-bd_a/b_plait_sf"/>
</dbReference>
<comment type="subcellular location">
    <subcellularLocation>
        <location evidence="5">Plastid</location>
        <location evidence="5">Chloroplast</location>
    </subcellularLocation>
</comment>
<comment type="similarity">
    <text evidence="1 5">Belongs to the universal ribosomal protein uL23 family.</text>
</comment>
<dbReference type="InterPro" id="IPR012678">
    <property type="entry name" value="Ribosomal_uL23/eL15/eS24_sf"/>
</dbReference>
<dbReference type="GO" id="GO:1990904">
    <property type="term" value="C:ribonucleoprotein complex"/>
    <property type="evidence" value="ECO:0007669"/>
    <property type="project" value="UniProtKB-KW"/>
</dbReference>
<dbReference type="GO" id="GO:0005840">
    <property type="term" value="C:ribosome"/>
    <property type="evidence" value="ECO:0007669"/>
    <property type="project" value="UniProtKB-KW"/>
</dbReference>
<keyword evidence="5" id="KW-0694">RNA-binding</keyword>
<dbReference type="NCBIfam" id="NF004363">
    <property type="entry name" value="PRK05738.2-4"/>
    <property type="match status" value="1"/>
</dbReference>
<keyword evidence="6" id="KW-0150">Chloroplast</keyword>
<dbReference type="EMBL" id="KU167097">
    <property type="protein sequence ID" value="AMP43320.1"/>
    <property type="molecule type" value="Genomic_DNA"/>
</dbReference>
<dbReference type="Gene3D" id="3.30.70.330">
    <property type="match status" value="1"/>
</dbReference>